<protein>
    <submittedName>
        <fullName evidence="2">Uncharacterized protein</fullName>
    </submittedName>
</protein>
<keyword evidence="1" id="KW-0812">Transmembrane</keyword>
<evidence type="ECO:0000256" key="1">
    <source>
        <dbReference type="SAM" id="Phobius"/>
    </source>
</evidence>
<dbReference type="eggNOG" id="COG1613">
    <property type="taxonomic scope" value="Bacteria"/>
</dbReference>
<keyword evidence="3" id="KW-1185">Reference proteome</keyword>
<dbReference type="AlphaFoldDB" id="K0JTJ4"/>
<gene>
    <name evidence="2" type="ordered locus">BN6_19310</name>
</gene>
<dbReference type="KEGG" id="sesp:BN6_19310"/>
<dbReference type="RefSeq" id="WP_015099364.1">
    <property type="nucleotide sequence ID" value="NC_019673.1"/>
</dbReference>
<sequence length="389" mass="43125">MAEEPGFRVVEPPRSVFRRKRFLLPFGVAVAVALAGVIALFASGTVALPVQQVLVVRGMIASKRDFFQDPEVKRLLMAHRIQVRMTPVGSRELVGRQDLDEFDFVFPSGQSSVEVVYERRKGKPVNPYRPFFTPIVLATYAEYVAALEQAGVVREQAGSEGLYYDLSVPALIKVMQEGKFWSDYGMSNNNRLIAQIPDPCRTYSGSAYLGMLAFSLNGNRPPTEEDTAVRIARGIKPLLEVEGQYGDDHAPKFLAPDGRTFATVVVVYEHQFLAHQFAVQDRTGQPDRTRVLLYPEAQHETAPELLAFTPAGSRLGELVSENPALRRRALELGFRVLGPSGETSHYGALSEYLQQRGLPTPTSGVGDTETWMPNRRLLEKMIVEVGGCP</sequence>
<keyword evidence="1" id="KW-0472">Membrane</keyword>
<reference evidence="2 3" key="1">
    <citation type="journal article" date="2012" name="BMC Genomics">
        <title>Complete genome sequence of Saccharothrix espanaensis DSM 44229T and comparison to the other completely sequenced Pseudonocardiaceae.</title>
        <authorList>
            <person name="Strobel T."/>
            <person name="Al-Dilaimi A."/>
            <person name="Blom J."/>
            <person name="Gessner A."/>
            <person name="Kalinowski J."/>
            <person name="Luzhetska M."/>
            <person name="Puhler A."/>
            <person name="Szczepanowski R."/>
            <person name="Bechthold A."/>
            <person name="Ruckert C."/>
        </authorList>
    </citation>
    <scope>NUCLEOTIDE SEQUENCE [LARGE SCALE GENOMIC DNA]</scope>
    <source>
        <strain evidence="3">ATCC 51144 / DSM 44229 / JCM 9112 / NBRC 15066 / NRRL 15764</strain>
    </source>
</reference>
<dbReference type="STRING" id="1179773.BN6_19310"/>
<accession>K0JTJ4</accession>
<dbReference type="PATRIC" id="fig|1179773.3.peg.1940"/>
<keyword evidence="1" id="KW-1133">Transmembrane helix</keyword>
<name>K0JTJ4_SACES</name>
<evidence type="ECO:0000313" key="2">
    <source>
        <dbReference type="EMBL" id="CCH29251.1"/>
    </source>
</evidence>
<organism evidence="2 3">
    <name type="scientific">Saccharothrix espanaensis (strain ATCC 51144 / DSM 44229 / JCM 9112 / NBRC 15066 / NRRL 15764)</name>
    <dbReference type="NCBI Taxonomy" id="1179773"/>
    <lineage>
        <taxon>Bacteria</taxon>
        <taxon>Bacillati</taxon>
        <taxon>Actinomycetota</taxon>
        <taxon>Actinomycetes</taxon>
        <taxon>Pseudonocardiales</taxon>
        <taxon>Pseudonocardiaceae</taxon>
        <taxon>Saccharothrix</taxon>
    </lineage>
</organism>
<dbReference type="EMBL" id="HE804045">
    <property type="protein sequence ID" value="CCH29251.1"/>
    <property type="molecule type" value="Genomic_DNA"/>
</dbReference>
<evidence type="ECO:0000313" key="3">
    <source>
        <dbReference type="Proteomes" id="UP000006281"/>
    </source>
</evidence>
<dbReference type="HOGENOM" id="CLU_028459_1_0_11"/>
<dbReference type="Proteomes" id="UP000006281">
    <property type="component" value="Chromosome"/>
</dbReference>
<feature type="transmembrane region" description="Helical" evidence="1">
    <location>
        <begin position="22"/>
        <end position="42"/>
    </location>
</feature>
<proteinExistence type="predicted"/>